<accession>A7SPS4</accession>
<feature type="region of interest" description="Disordered" evidence="1">
    <location>
        <begin position="399"/>
        <end position="426"/>
    </location>
</feature>
<proteinExistence type="predicted"/>
<dbReference type="AlphaFoldDB" id="A7SPS4"/>
<keyword evidence="3" id="KW-0732">Signal</keyword>
<dbReference type="PROSITE" id="PS50835">
    <property type="entry name" value="IG_LIKE"/>
    <property type="match status" value="3"/>
</dbReference>
<feature type="signal peptide" evidence="3">
    <location>
        <begin position="1"/>
        <end position="24"/>
    </location>
</feature>
<dbReference type="InParanoid" id="A7SPS4"/>
<keyword evidence="6" id="KW-1185">Reference proteome</keyword>
<dbReference type="Proteomes" id="UP000001593">
    <property type="component" value="Unassembled WGS sequence"/>
</dbReference>
<protein>
    <recommendedName>
        <fullName evidence="4">Ig-like domain-containing protein</fullName>
    </recommendedName>
</protein>
<dbReference type="FunFam" id="2.60.40.10:FF:004817">
    <property type="match status" value="1"/>
</dbReference>
<sequence>MAVPTSSPLCLLLVCLSLASLSLGGPAIIEPWPDNLHPIEGENIAVTCVAFDENDPNGRPVIKFARNLDLGGTKQITDEGPNGHTYFTTEKKMDGRKVSTTLHINNVTLNDDTKNGGRYQCEAYASSAPGAAADDVYGFTITVIERSEIPKIQVSEDEIVKFGDSVSLGCNLTDVGTNKLRNPIDHIAWIKDNKLIDETFSPEKKRLDNLEVKIDSPEDAGIFTCVLTAKLRNIRPYKIYGNITVQVTPHLFRTEVTTHQFYKGDPGKMVCSAQGNPIEVTWKRKDRNDKQVVVLNQTEPDNRYSFSNSGYRGFTLTINPLEYMDRGSFYCCIKGENNTNTEDTTGCQEFLLRVKDPLGPLWPVLGIIAEAILLAIIIFIVEKRKKKTEKSVKERVEFSFSSTDEGDKGTVRLRPAAAGTPTDANA</sequence>
<keyword evidence="2" id="KW-0812">Transmembrane</keyword>
<dbReference type="InterPro" id="IPR013783">
    <property type="entry name" value="Ig-like_fold"/>
</dbReference>
<evidence type="ECO:0000256" key="3">
    <source>
        <dbReference type="SAM" id="SignalP"/>
    </source>
</evidence>
<dbReference type="InterPro" id="IPR036179">
    <property type="entry name" value="Ig-like_dom_sf"/>
</dbReference>
<dbReference type="PANTHER" id="PTHR45889:SF8">
    <property type="entry name" value="IG-LIKE DOMAIN-CONTAINING PROTEIN"/>
    <property type="match status" value="1"/>
</dbReference>
<dbReference type="HOGENOM" id="CLU_654365_0_0_1"/>
<keyword evidence="2" id="KW-0472">Membrane</keyword>
<dbReference type="SUPFAM" id="SSF48726">
    <property type="entry name" value="Immunoglobulin"/>
    <property type="match status" value="3"/>
</dbReference>
<dbReference type="FunFam" id="2.60.40.10:FF:003107">
    <property type="entry name" value="Predicted protein"/>
    <property type="match status" value="1"/>
</dbReference>
<organism evidence="5 6">
    <name type="scientific">Nematostella vectensis</name>
    <name type="common">Starlet sea anemone</name>
    <dbReference type="NCBI Taxonomy" id="45351"/>
    <lineage>
        <taxon>Eukaryota</taxon>
        <taxon>Metazoa</taxon>
        <taxon>Cnidaria</taxon>
        <taxon>Anthozoa</taxon>
        <taxon>Hexacorallia</taxon>
        <taxon>Actiniaria</taxon>
        <taxon>Edwardsiidae</taxon>
        <taxon>Nematostella</taxon>
    </lineage>
</organism>
<dbReference type="Pfam" id="PF00047">
    <property type="entry name" value="ig"/>
    <property type="match status" value="1"/>
</dbReference>
<evidence type="ECO:0000313" key="6">
    <source>
        <dbReference type="Proteomes" id="UP000001593"/>
    </source>
</evidence>
<evidence type="ECO:0000256" key="2">
    <source>
        <dbReference type="SAM" id="Phobius"/>
    </source>
</evidence>
<reference evidence="5 6" key="1">
    <citation type="journal article" date="2007" name="Science">
        <title>Sea anemone genome reveals ancestral eumetazoan gene repertoire and genomic organization.</title>
        <authorList>
            <person name="Putnam N.H."/>
            <person name="Srivastava M."/>
            <person name="Hellsten U."/>
            <person name="Dirks B."/>
            <person name="Chapman J."/>
            <person name="Salamov A."/>
            <person name="Terry A."/>
            <person name="Shapiro H."/>
            <person name="Lindquist E."/>
            <person name="Kapitonov V.V."/>
            <person name="Jurka J."/>
            <person name="Genikhovich G."/>
            <person name="Grigoriev I.V."/>
            <person name="Lucas S.M."/>
            <person name="Steele R.E."/>
            <person name="Finnerty J.R."/>
            <person name="Technau U."/>
            <person name="Martindale M.Q."/>
            <person name="Rokhsar D.S."/>
        </authorList>
    </citation>
    <scope>NUCLEOTIDE SEQUENCE [LARGE SCALE GENOMIC DNA]</scope>
    <source>
        <strain evidence="6">CH2 X CH6</strain>
    </source>
</reference>
<feature type="domain" description="Ig-like" evidence="4">
    <location>
        <begin position="249"/>
        <end position="345"/>
    </location>
</feature>
<feature type="transmembrane region" description="Helical" evidence="2">
    <location>
        <begin position="361"/>
        <end position="381"/>
    </location>
</feature>
<dbReference type="InterPro" id="IPR013151">
    <property type="entry name" value="Immunoglobulin_dom"/>
</dbReference>
<dbReference type="EMBL" id="DS469736">
    <property type="protein sequence ID" value="EDO34320.1"/>
    <property type="molecule type" value="Genomic_DNA"/>
</dbReference>
<keyword evidence="2" id="KW-1133">Transmembrane helix</keyword>
<dbReference type="Gene3D" id="2.60.40.10">
    <property type="entry name" value="Immunoglobulins"/>
    <property type="match status" value="3"/>
</dbReference>
<dbReference type="STRING" id="45351.A7SPS4"/>
<dbReference type="SMART" id="SM00409">
    <property type="entry name" value="IG"/>
    <property type="match status" value="3"/>
</dbReference>
<dbReference type="FunCoup" id="A7SPS4">
    <property type="interactions" value="586"/>
</dbReference>
<dbReference type="FunFam" id="2.60.40.10:FF:003751">
    <property type="match status" value="1"/>
</dbReference>
<dbReference type="OMA" id="PFPENIY"/>
<feature type="domain" description="Ig-like" evidence="4">
    <location>
        <begin position="150"/>
        <end position="235"/>
    </location>
</feature>
<name>A7SPS4_NEMVE</name>
<dbReference type="InterPro" id="IPR007110">
    <property type="entry name" value="Ig-like_dom"/>
</dbReference>
<feature type="chain" id="PRO_5002715233" description="Ig-like domain-containing protein" evidence="3">
    <location>
        <begin position="25"/>
        <end position="426"/>
    </location>
</feature>
<gene>
    <name evidence="5" type="ORF">NEMVEDRAFT_v1g246645</name>
</gene>
<evidence type="ECO:0000256" key="1">
    <source>
        <dbReference type="SAM" id="MobiDB-lite"/>
    </source>
</evidence>
<dbReference type="InterPro" id="IPR003599">
    <property type="entry name" value="Ig_sub"/>
</dbReference>
<dbReference type="PhylomeDB" id="A7SPS4"/>
<dbReference type="OrthoDB" id="5983873at2759"/>
<evidence type="ECO:0000259" key="4">
    <source>
        <dbReference type="PROSITE" id="PS50835"/>
    </source>
</evidence>
<dbReference type="eggNOG" id="ENOG502QPKN">
    <property type="taxonomic scope" value="Eukaryota"/>
</dbReference>
<feature type="domain" description="Ig-like" evidence="4">
    <location>
        <begin position="26"/>
        <end position="137"/>
    </location>
</feature>
<evidence type="ECO:0000313" key="5">
    <source>
        <dbReference type="EMBL" id="EDO34320.1"/>
    </source>
</evidence>
<dbReference type="PANTHER" id="PTHR45889">
    <property type="entry name" value="IG-LIKE DOMAIN-CONTAINING PROTEIN"/>
    <property type="match status" value="1"/>
</dbReference>